<dbReference type="InterPro" id="IPR011990">
    <property type="entry name" value="TPR-like_helical_dom_sf"/>
</dbReference>
<evidence type="ECO:0000313" key="4">
    <source>
        <dbReference type="Proteomes" id="UP000266178"/>
    </source>
</evidence>
<dbReference type="OrthoDB" id="30826at2"/>
<keyword evidence="2" id="KW-0732">Signal</keyword>
<comment type="caution">
    <text evidence="3">The sequence shown here is derived from an EMBL/GenBank/DDBJ whole genome shotgun (WGS) entry which is preliminary data.</text>
</comment>
<gene>
    <name evidence="3" type="primary">bepA_1</name>
    <name evidence="3" type="ORF">Mgrana_01531</name>
</gene>
<dbReference type="GO" id="GO:0008233">
    <property type="term" value="F:peptidase activity"/>
    <property type="evidence" value="ECO:0007669"/>
    <property type="project" value="UniProtKB-KW"/>
</dbReference>
<evidence type="ECO:0000313" key="3">
    <source>
        <dbReference type="EMBL" id="RIH92499.1"/>
    </source>
</evidence>
<evidence type="ECO:0000256" key="2">
    <source>
        <dbReference type="SAM" id="SignalP"/>
    </source>
</evidence>
<dbReference type="PANTHER" id="PTHR12558:SF13">
    <property type="entry name" value="CELL DIVISION CYCLE PROTEIN 27 HOMOLOG"/>
    <property type="match status" value="1"/>
</dbReference>
<sequence length="487" mass="51859">MKRLLGAALLAFSLSLAQQNGQAAQPAAAQVATDPVLQKAQAALDAGRLAEAVEGFEAVIAKDFSSYSAHFGLGLALYRQGDLKGAAFEFTQLTVLDPNRFEGWFNLGVVRDRQGQAPEAAAAFAKAIEVGSKANLSGADLKPAYIGDAKALRTQGQYDTAATVLQEGLKALPKDPDMMALLADSLVKSGKGLEALPVLYEILAADPANVGAISQIADIYVAQGLPQRALREIDRGLEVAKDNSAKAQLLLKKSSLQQGKEQQATLVQAVTLDPKLWMAQYNLGLSRLQSGNPKGAIESFQNAYAQNPDEPKVLLGLATAYDRLGQYAESGRFAELAAQNSQGADLLEALILRGKAAYNLRRYSDAVGVLTQAVNLKADRAEAWSLLGRAQFALKDYNAAVISLDRANSLEPNATNAANLGAALYASSRYSDAEKVLSQAVTLDPKNAVAWYNLGLALKALSRDAEAKRAWQRSADLGYAPARDLLR</sequence>
<dbReference type="Pfam" id="PF13432">
    <property type="entry name" value="TPR_16"/>
    <property type="match status" value="2"/>
</dbReference>
<dbReference type="AlphaFoldDB" id="A0A399FB33"/>
<keyword evidence="3" id="KW-0645">Protease</keyword>
<accession>A0A399FB33</accession>
<keyword evidence="3" id="KW-0378">Hydrolase</keyword>
<keyword evidence="1" id="KW-0802">TPR repeat</keyword>
<dbReference type="Gene3D" id="1.25.40.10">
    <property type="entry name" value="Tetratricopeptide repeat domain"/>
    <property type="match status" value="5"/>
</dbReference>
<organism evidence="3 4">
    <name type="scientific">Meiothermus granaticius NBRC 107808</name>
    <dbReference type="NCBI Taxonomy" id="1227551"/>
    <lineage>
        <taxon>Bacteria</taxon>
        <taxon>Thermotogati</taxon>
        <taxon>Deinococcota</taxon>
        <taxon>Deinococci</taxon>
        <taxon>Thermales</taxon>
        <taxon>Thermaceae</taxon>
        <taxon>Meiothermus</taxon>
    </lineage>
</organism>
<dbReference type="EMBL" id="QWLB01000018">
    <property type="protein sequence ID" value="RIH92499.1"/>
    <property type="molecule type" value="Genomic_DNA"/>
</dbReference>
<feature type="chain" id="PRO_5017449635" evidence="2">
    <location>
        <begin position="24"/>
        <end position="487"/>
    </location>
</feature>
<proteinExistence type="predicted"/>
<name>A0A399FB33_9DEIN</name>
<dbReference type="Pfam" id="PF14559">
    <property type="entry name" value="TPR_19"/>
    <property type="match status" value="2"/>
</dbReference>
<keyword evidence="4" id="KW-1185">Reference proteome</keyword>
<dbReference type="Pfam" id="PF13428">
    <property type="entry name" value="TPR_14"/>
    <property type="match status" value="1"/>
</dbReference>
<dbReference type="Pfam" id="PF13414">
    <property type="entry name" value="TPR_11"/>
    <property type="match status" value="1"/>
</dbReference>
<dbReference type="GO" id="GO:0006508">
    <property type="term" value="P:proteolysis"/>
    <property type="evidence" value="ECO:0007669"/>
    <property type="project" value="UniProtKB-KW"/>
</dbReference>
<reference evidence="3 4" key="1">
    <citation type="submission" date="2018-08" db="EMBL/GenBank/DDBJ databases">
        <title>Meiothermus granaticius genome AF-68 sequencing project.</title>
        <authorList>
            <person name="Da Costa M.S."/>
            <person name="Albuquerque L."/>
            <person name="Raposo P."/>
            <person name="Froufe H.J.C."/>
            <person name="Barroso C.S."/>
            <person name="Egas C."/>
        </authorList>
    </citation>
    <scope>NUCLEOTIDE SEQUENCE [LARGE SCALE GENOMIC DNA]</scope>
    <source>
        <strain evidence="3 4">AF-68</strain>
    </source>
</reference>
<dbReference type="PROSITE" id="PS50005">
    <property type="entry name" value="TPR"/>
    <property type="match status" value="3"/>
</dbReference>
<feature type="repeat" description="TPR" evidence="1">
    <location>
        <begin position="381"/>
        <end position="414"/>
    </location>
</feature>
<dbReference type="SUPFAM" id="SSF48452">
    <property type="entry name" value="TPR-like"/>
    <property type="match status" value="3"/>
</dbReference>
<dbReference type="RefSeq" id="WP_119357025.1">
    <property type="nucleotide sequence ID" value="NZ_BJXM01000008.1"/>
</dbReference>
<dbReference type="InterPro" id="IPR019734">
    <property type="entry name" value="TPR_rpt"/>
</dbReference>
<protein>
    <submittedName>
        <fullName evidence="3">Beta-barrel assembly-enhancing protease</fullName>
        <ecNumber evidence="3">3.4.-.-</ecNumber>
    </submittedName>
</protein>
<feature type="repeat" description="TPR" evidence="1">
    <location>
        <begin position="67"/>
        <end position="100"/>
    </location>
</feature>
<evidence type="ECO:0000256" key="1">
    <source>
        <dbReference type="PROSITE-ProRule" id="PRU00339"/>
    </source>
</evidence>
<dbReference type="EC" id="3.4.-.-" evidence="3"/>
<feature type="repeat" description="TPR" evidence="1">
    <location>
        <begin position="277"/>
        <end position="310"/>
    </location>
</feature>
<dbReference type="Proteomes" id="UP000266178">
    <property type="component" value="Unassembled WGS sequence"/>
</dbReference>
<feature type="signal peptide" evidence="2">
    <location>
        <begin position="1"/>
        <end position="23"/>
    </location>
</feature>
<dbReference type="PANTHER" id="PTHR12558">
    <property type="entry name" value="CELL DIVISION CYCLE 16,23,27"/>
    <property type="match status" value="1"/>
</dbReference>
<dbReference type="SMART" id="SM00028">
    <property type="entry name" value="TPR"/>
    <property type="match status" value="11"/>
</dbReference>